<accession>A0A4Y2JYP0</accession>
<dbReference type="InterPro" id="IPR016024">
    <property type="entry name" value="ARM-type_fold"/>
</dbReference>
<dbReference type="PANTHER" id="PTHR15605:SF2">
    <property type="entry name" value="KINESIN-ASSOCIATED PROTEIN 3"/>
    <property type="match status" value="1"/>
</dbReference>
<dbReference type="SMART" id="SM01297">
    <property type="entry name" value="KAP"/>
    <property type="match status" value="1"/>
</dbReference>
<dbReference type="GO" id="GO:0044782">
    <property type="term" value="P:cilium organization"/>
    <property type="evidence" value="ECO:0007669"/>
    <property type="project" value="TreeGrafter"/>
</dbReference>
<feature type="region of interest" description="Disordered" evidence="1">
    <location>
        <begin position="774"/>
        <end position="805"/>
    </location>
</feature>
<dbReference type="SMART" id="SM00185">
    <property type="entry name" value="ARM"/>
    <property type="match status" value="4"/>
</dbReference>
<dbReference type="GO" id="GO:0005930">
    <property type="term" value="C:axoneme"/>
    <property type="evidence" value="ECO:0007669"/>
    <property type="project" value="TreeGrafter"/>
</dbReference>
<dbReference type="InterPro" id="IPR011989">
    <property type="entry name" value="ARM-like"/>
</dbReference>
<evidence type="ECO:0000256" key="1">
    <source>
        <dbReference type="SAM" id="MobiDB-lite"/>
    </source>
</evidence>
<protein>
    <submittedName>
        <fullName evidence="3">Kinesin-associated protein 3</fullName>
    </submittedName>
</protein>
<proteinExistence type="predicted"/>
<name>A0A4Y2JYP0_ARAVE</name>
<dbReference type="GO" id="GO:0035869">
    <property type="term" value="C:ciliary transition zone"/>
    <property type="evidence" value="ECO:0007669"/>
    <property type="project" value="TreeGrafter"/>
</dbReference>
<dbReference type="Gene3D" id="1.25.10.10">
    <property type="entry name" value="Leucine-rich Repeat Variant"/>
    <property type="match status" value="1"/>
</dbReference>
<gene>
    <name evidence="3" type="primary">KAP115_1</name>
    <name evidence="3" type="ORF">AVEN_202680_1</name>
</gene>
<dbReference type="OrthoDB" id="10265679at2759"/>
<organism evidence="3 4">
    <name type="scientific">Araneus ventricosus</name>
    <name type="common">Orbweaver spider</name>
    <name type="synonym">Epeira ventricosa</name>
    <dbReference type="NCBI Taxonomy" id="182803"/>
    <lineage>
        <taxon>Eukaryota</taxon>
        <taxon>Metazoa</taxon>
        <taxon>Ecdysozoa</taxon>
        <taxon>Arthropoda</taxon>
        <taxon>Chelicerata</taxon>
        <taxon>Arachnida</taxon>
        <taxon>Araneae</taxon>
        <taxon>Araneomorphae</taxon>
        <taxon>Entelegynae</taxon>
        <taxon>Araneoidea</taxon>
        <taxon>Araneidae</taxon>
        <taxon>Araneus</taxon>
    </lineage>
</organism>
<comment type="caution">
    <text evidence="3">The sequence shown here is derived from an EMBL/GenBank/DDBJ whole genome shotgun (WGS) entry which is preliminary data.</text>
</comment>
<dbReference type="EMBL" id="BGPR01004063">
    <property type="protein sequence ID" value="GBM95503.1"/>
    <property type="molecule type" value="Genomic_DNA"/>
</dbReference>
<evidence type="ECO:0000256" key="2">
    <source>
        <dbReference type="SAM" id="Phobius"/>
    </source>
</evidence>
<keyword evidence="2" id="KW-0812">Transmembrane</keyword>
<keyword evidence="2" id="KW-1133">Transmembrane helix</keyword>
<evidence type="ECO:0000313" key="4">
    <source>
        <dbReference type="Proteomes" id="UP000499080"/>
    </source>
</evidence>
<dbReference type="InterPro" id="IPR000225">
    <property type="entry name" value="Armadillo"/>
</dbReference>
<keyword evidence="4" id="KW-1185">Reference proteome</keyword>
<dbReference type="AlphaFoldDB" id="A0A4Y2JYP0"/>
<evidence type="ECO:0000313" key="3">
    <source>
        <dbReference type="EMBL" id="GBM95503.1"/>
    </source>
</evidence>
<dbReference type="GO" id="GO:0016939">
    <property type="term" value="C:kinesin II complex"/>
    <property type="evidence" value="ECO:0007669"/>
    <property type="project" value="TreeGrafter"/>
</dbReference>
<sequence>MQQQEDEQYIQRYVRFQSLDVHPTHRALVVNYDVDPNMLAQLGDFMMKESRQSQKLVRIKGSFDTDEIRTLAQIIIDTCPLVPPSKQTEVEQLLYYLQTRKVAGDEDNTEDVDGDIDTSETDNLSTGEEETASVTSIDSYIELLYEEIPEKIKASALVLQLARQTGNLNVLRKNEILLGALARVLREDGRKSIELSTNIVHIFCCFSVFTQFHPVIAQHKVGSLCIDVVDNELKRFEQWTEEMTKKKNINILLLSIVTYFTLLHIVFFSVVLLAISFKFFLNYFILDSGKTNAALNSEYEKSFQKYVSLVKKQNQLLRVCFLLLLHIAEDKKVEYKMVNRGIISLLGKCLSREDPDLLTVVASFLLKLSVFIENKEDMENTNIAERVAHLVPHESSELLDTVLRLLLNLSFSLESRNSMVKCGLLQKLVNLLPVKSHQNEVLGILYHISFDDRCKSLFTYTDCIPLVVKMIIEYPDATLPKYLIALAVNLAANKRNAQLMCESDGLRHLVERAFKYQDCLVLKMIRNISQHDGPTKILFVGFADVFCEAIHRSTGKIDDFIIECVGIMGNLTIPELDYEMLLFQYDLLGFMKKRLSQENCEDDMILEVIILAGTFSAEEVCATTLLESGIIKHVIEHLNAKQEDDEIVLHIVYLFYQLIYHRATREIIIKETQIPGYLLDLMHDKNTEIRKLCDRSLEIISEYNEEWAKKIQIEKFRWHNCQWLEMIESQQMDEADFYGEDSYTPRIQDFLNPSDLLYGSGAYESLLSDESLSPDVLDDLPSTRSVESASSRPKSRYKNRIVGAD</sequence>
<keyword evidence="2" id="KW-0472">Membrane</keyword>
<dbReference type="PANTHER" id="PTHR15605">
    <property type="entry name" value="KINESIN-ASSOCIATED PROTEINS"/>
    <property type="match status" value="1"/>
</dbReference>
<feature type="compositionally biased region" description="Polar residues" evidence="1">
    <location>
        <begin position="783"/>
        <end position="792"/>
    </location>
</feature>
<dbReference type="InterPro" id="IPR008658">
    <property type="entry name" value="KAP3"/>
</dbReference>
<feature type="compositionally biased region" description="Acidic residues" evidence="1">
    <location>
        <begin position="105"/>
        <end position="120"/>
    </location>
</feature>
<dbReference type="GO" id="GO:0019894">
    <property type="term" value="F:kinesin binding"/>
    <property type="evidence" value="ECO:0007669"/>
    <property type="project" value="InterPro"/>
</dbReference>
<dbReference type="Proteomes" id="UP000499080">
    <property type="component" value="Unassembled WGS sequence"/>
</dbReference>
<reference evidence="3 4" key="1">
    <citation type="journal article" date="2019" name="Sci. Rep.">
        <title>Orb-weaving spider Araneus ventricosus genome elucidates the spidroin gene catalogue.</title>
        <authorList>
            <person name="Kono N."/>
            <person name="Nakamura H."/>
            <person name="Ohtoshi R."/>
            <person name="Moran D.A.P."/>
            <person name="Shinohara A."/>
            <person name="Yoshida Y."/>
            <person name="Fujiwara M."/>
            <person name="Mori M."/>
            <person name="Tomita M."/>
            <person name="Arakawa K."/>
        </authorList>
    </citation>
    <scope>NUCLEOTIDE SEQUENCE [LARGE SCALE GENOMIC DNA]</scope>
</reference>
<dbReference type="SUPFAM" id="SSF48371">
    <property type="entry name" value="ARM repeat"/>
    <property type="match status" value="1"/>
</dbReference>
<feature type="region of interest" description="Disordered" evidence="1">
    <location>
        <begin position="105"/>
        <end position="129"/>
    </location>
</feature>
<dbReference type="Pfam" id="PF05804">
    <property type="entry name" value="KAP"/>
    <property type="match status" value="1"/>
</dbReference>
<feature type="transmembrane region" description="Helical" evidence="2">
    <location>
        <begin position="251"/>
        <end position="275"/>
    </location>
</feature>
<dbReference type="GO" id="GO:0007018">
    <property type="term" value="P:microtubule-based movement"/>
    <property type="evidence" value="ECO:0007669"/>
    <property type="project" value="TreeGrafter"/>
</dbReference>